<dbReference type="AlphaFoldDB" id="A0A0H3LAL3"/>
<reference evidence="3" key="1">
    <citation type="journal article" date="2012" name="Appl. Microbiol. Biotechnol.">
        <title>The complete genome sequence of Pantoea ananatis AJ13355, an organism with great biotechnological potential.</title>
        <authorList>
            <person name="Hara Y."/>
            <person name="Kadotani N."/>
            <person name="Izui H."/>
            <person name="Katashkina J.I."/>
            <person name="Kuvaeva T.M."/>
            <person name="Andreeva I.G."/>
            <person name="Golubeva L.I."/>
            <person name="Malko D.B."/>
            <person name="Makeev V.J."/>
            <person name="Mashko S.V."/>
            <person name="Kozlov Y.I."/>
        </authorList>
    </citation>
    <scope>NUCLEOTIDE SEQUENCE [LARGE SCALE GENOMIC DNA]</scope>
    <source>
        <strain evidence="3">AJ13355</strain>
        <plasmid evidence="3">Plasmid pEA320</plasmid>
    </source>
</reference>
<dbReference type="PANTHER" id="PTHR37314:SF4">
    <property type="entry name" value="UPF0700 TRANSMEMBRANE PROTEIN YOAK"/>
    <property type="match status" value="1"/>
</dbReference>
<dbReference type="EMBL" id="AP012033">
    <property type="protein sequence ID" value="BAK13960.1"/>
    <property type="molecule type" value="Genomic_DNA"/>
</dbReference>
<dbReference type="Proteomes" id="UP000006690">
    <property type="component" value="Plasmid pEA320"/>
</dbReference>
<feature type="transmembrane region" description="Helical" evidence="1">
    <location>
        <begin position="213"/>
        <end position="236"/>
    </location>
</feature>
<dbReference type="eggNOG" id="COG3619">
    <property type="taxonomic scope" value="Bacteria"/>
</dbReference>
<feature type="transmembrane region" description="Helical" evidence="1">
    <location>
        <begin position="59"/>
        <end position="82"/>
    </location>
</feature>
<sequence>MLIKKKKIRSHTEDRYLALALATTAGILNAMALGAFGFFPSHMSGNTSQISNEVFTSDFDSLVFLAGLISAFVIGCTTARLFIIAGERRKIRTIFCLIILAEGFALTAASLFEKWFYSPSYNGEVLLMLGFLMGLHNATSTQLSNGRVRSTHITGTLTDAGIALGSYLSSFISRAEPCDRRFAQKQLYTHLTTVLSFLTGCIVGLLLFKTYAFNAMIGLGIFLIALAAGAIVITLYNAKKLY</sequence>
<dbReference type="GeneID" id="57270272"/>
<dbReference type="OrthoDB" id="270162at2"/>
<name>A0A0H3LAL3_PANAA</name>
<protein>
    <recommendedName>
        <fullName evidence="4">DUF1275 domain-containing protein</fullName>
    </recommendedName>
</protein>
<dbReference type="InterPro" id="IPR010699">
    <property type="entry name" value="DUF1275"/>
</dbReference>
<evidence type="ECO:0000313" key="2">
    <source>
        <dbReference type="EMBL" id="BAK13960.1"/>
    </source>
</evidence>
<proteinExistence type="predicted"/>
<organism evidence="2 3">
    <name type="scientific">Pantoea ananatis (strain AJ13355)</name>
    <dbReference type="NCBI Taxonomy" id="932677"/>
    <lineage>
        <taxon>Bacteria</taxon>
        <taxon>Pseudomonadati</taxon>
        <taxon>Pseudomonadota</taxon>
        <taxon>Gammaproteobacteria</taxon>
        <taxon>Enterobacterales</taxon>
        <taxon>Erwiniaceae</taxon>
        <taxon>Pantoea</taxon>
    </lineage>
</organism>
<geneLocation type="plasmid" evidence="2 3">
    <name>pEA320</name>
</geneLocation>
<evidence type="ECO:0008006" key="4">
    <source>
        <dbReference type="Google" id="ProtNLM"/>
    </source>
</evidence>
<feature type="transmembrane region" description="Helical" evidence="1">
    <location>
        <begin position="94"/>
        <end position="112"/>
    </location>
</feature>
<keyword evidence="1" id="KW-1133">Transmembrane helix</keyword>
<evidence type="ECO:0000256" key="1">
    <source>
        <dbReference type="SAM" id="Phobius"/>
    </source>
</evidence>
<dbReference type="Pfam" id="PF06912">
    <property type="entry name" value="DUF1275"/>
    <property type="match status" value="1"/>
</dbReference>
<dbReference type="PATRIC" id="fig|932677.3.peg.4474"/>
<keyword evidence="1" id="KW-0812">Transmembrane</keyword>
<dbReference type="KEGG" id="paj:PAJ_p0093"/>
<dbReference type="HOGENOM" id="CLU_073333_1_1_6"/>
<evidence type="ECO:0000313" key="3">
    <source>
        <dbReference type="Proteomes" id="UP000006690"/>
    </source>
</evidence>
<feature type="transmembrane region" description="Helical" evidence="1">
    <location>
        <begin position="187"/>
        <end position="207"/>
    </location>
</feature>
<dbReference type="RefSeq" id="WP_014598206.1">
    <property type="nucleotide sequence ID" value="NC_017533.1"/>
</dbReference>
<keyword evidence="2" id="KW-0614">Plasmid</keyword>
<dbReference type="PANTHER" id="PTHR37314">
    <property type="entry name" value="SLR0142 PROTEIN"/>
    <property type="match status" value="1"/>
</dbReference>
<keyword evidence="1" id="KW-0472">Membrane</keyword>
<feature type="transmembrane region" description="Helical" evidence="1">
    <location>
        <begin position="16"/>
        <end position="39"/>
    </location>
</feature>
<accession>A0A0H3LAL3</accession>
<gene>
    <name evidence="2" type="ORF">PAJ_p0093</name>
</gene>